<keyword evidence="1" id="KW-0812">Transmembrane</keyword>
<feature type="transmembrane region" description="Helical" evidence="1">
    <location>
        <begin position="183"/>
        <end position="200"/>
    </location>
</feature>
<dbReference type="InterPro" id="IPR011672">
    <property type="entry name" value="DUF1614"/>
</dbReference>
<dbReference type="EMBL" id="JARFPL010000017">
    <property type="protein sequence ID" value="MDF0593302.1"/>
    <property type="molecule type" value="Genomic_DNA"/>
</dbReference>
<gene>
    <name evidence="2" type="ORF">P0O24_06875</name>
</gene>
<keyword evidence="1" id="KW-1133">Transmembrane helix</keyword>
<organism evidence="2 3">
    <name type="scientific">Candidatus Methanocrinis alkalitolerans</name>
    <dbReference type="NCBI Taxonomy" id="3033395"/>
    <lineage>
        <taxon>Archaea</taxon>
        <taxon>Methanobacteriati</taxon>
        <taxon>Methanobacteriota</taxon>
        <taxon>Stenosarchaea group</taxon>
        <taxon>Methanomicrobia</taxon>
        <taxon>Methanotrichales</taxon>
        <taxon>Methanotrichaceae</taxon>
        <taxon>Methanocrinis</taxon>
    </lineage>
</organism>
<proteinExistence type="predicted"/>
<feature type="transmembrane region" description="Helical" evidence="1">
    <location>
        <begin position="156"/>
        <end position="177"/>
    </location>
</feature>
<feature type="transmembrane region" description="Helical" evidence="1">
    <location>
        <begin position="126"/>
        <end position="144"/>
    </location>
</feature>
<name>A0ABT5XF06_9EURY</name>
<dbReference type="Pfam" id="PF07758">
    <property type="entry name" value="DUF1614"/>
    <property type="match status" value="1"/>
</dbReference>
<dbReference type="Proteomes" id="UP001215956">
    <property type="component" value="Unassembled WGS sequence"/>
</dbReference>
<feature type="transmembrane region" description="Helical" evidence="1">
    <location>
        <begin position="101"/>
        <end position="120"/>
    </location>
</feature>
<keyword evidence="3" id="KW-1185">Reference proteome</keyword>
<comment type="caution">
    <text evidence="2">The sequence shown here is derived from an EMBL/GenBank/DDBJ whole genome shotgun (WGS) entry which is preliminary data.</text>
</comment>
<evidence type="ECO:0000313" key="3">
    <source>
        <dbReference type="Proteomes" id="UP001215956"/>
    </source>
</evidence>
<feature type="transmembrane region" description="Helical" evidence="1">
    <location>
        <begin position="12"/>
        <end position="36"/>
    </location>
</feature>
<evidence type="ECO:0000313" key="2">
    <source>
        <dbReference type="EMBL" id="MDF0593302.1"/>
    </source>
</evidence>
<sequence>MNPRMVYLPFGILAILLLAAVVWAIVALLFFGALGTAFTKMGFSWSDALLLLAASLIGAGMNLPLFTVESKVPVVKDSLVKSFGIVYRVPVVKTVKNETTVAVNVGGALIPIFVSAYLLITYPSFASTALAGTFIVALVAFSVARPIRGLGIATPLFIPPLAAALSAVLLTTAFCPIPECRFVTAYVGGVLGTLIGADILNLRRICDLGAPVASIGGAGTFDGIFLTGAIAVLIV</sequence>
<keyword evidence="1" id="KW-0472">Membrane</keyword>
<accession>A0ABT5XF06</accession>
<protein>
    <submittedName>
        <fullName evidence="2">DUF1614 domain-containing protein</fullName>
    </submittedName>
</protein>
<evidence type="ECO:0000256" key="1">
    <source>
        <dbReference type="SAM" id="Phobius"/>
    </source>
</evidence>
<feature type="transmembrane region" description="Helical" evidence="1">
    <location>
        <begin position="212"/>
        <end position="234"/>
    </location>
</feature>
<dbReference type="RefSeq" id="WP_316969005.1">
    <property type="nucleotide sequence ID" value="NZ_JARFPL010000017.1"/>
</dbReference>
<reference evidence="2 3" key="1">
    <citation type="submission" date="2023-03" db="EMBL/GenBank/DDBJ databases">
        <title>Whole genome sequencing of Methanotrichaceae archaeon M04Ac.</title>
        <authorList>
            <person name="Khomyakova M.A."/>
            <person name="Merkel A.Y."/>
            <person name="Slobodkin A.I."/>
        </authorList>
    </citation>
    <scope>NUCLEOTIDE SEQUENCE [LARGE SCALE GENOMIC DNA]</scope>
    <source>
        <strain evidence="2 3">M04Ac</strain>
    </source>
</reference>
<feature type="transmembrane region" description="Helical" evidence="1">
    <location>
        <begin position="48"/>
        <end position="68"/>
    </location>
</feature>